<gene>
    <name evidence="2" type="ORF">EW146_g7475</name>
</gene>
<evidence type="ECO:0000313" key="3">
    <source>
        <dbReference type="Proteomes" id="UP000310158"/>
    </source>
</evidence>
<feature type="compositionally biased region" description="Acidic residues" evidence="1">
    <location>
        <begin position="62"/>
        <end position="90"/>
    </location>
</feature>
<proteinExistence type="predicted"/>
<dbReference type="AlphaFoldDB" id="A0A4S4LKP2"/>
<keyword evidence="3" id="KW-1185">Reference proteome</keyword>
<feature type="compositionally biased region" description="Pro residues" evidence="1">
    <location>
        <begin position="21"/>
        <end position="31"/>
    </location>
</feature>
<dbReference type="Proteomes" id="UP000310158">
    <property type="component" value="Unassembled WGS sequence"/>
</dbReference>
<organism evidence="2 3">
    <name type="scientific">Bondarzewia mesenterica</name>
    <dbReference type="NCBI Taxonomy" id="1095465"/>
    <lineage>
        <taxon>Eukaryota</taxon>
        <taxon>Fungi</taxon>
        <taxon>Dikarya</taxon>
        <taxon>Basidiomycota</taxon>
        <taxon>Agaricomycotina</taxon>
        <taxon>Agaricomycetes</taxon>
        <taxon>Russulales</taxon>
        <taxon>Bondarzewiaceae</taxon>
        <taxon>Bondarzewia</taxon>
    </lineage>
</organism>
<sequence length="103" mass="11714">MSNPYHSNERTRGFLLHSPSLPCPTRFPPPFKMAGQVSRIISKRQDEDDSEDEHGMARDDGEGMDDEQNEDDREDGKDDDGEDNDEDEDGKDDKGGKGMTRRR</sequence>
<feature type="region of interest" description="Disordered" evidence="1">
    <location>
        <begin position="1"/>
        <end position="103"/>
    </location>
</feature>
<comment type="caution">
    <text evidence="2">The sequence shown here is derived from an EMBL/GenBank/DDBJ whole genome shotgun (WGS) entry which is preliminary data.</text>
</comment>
<dbReference type="EMBL" id="SGPL01000434">
    <property type="protein sequence ID" value="THH12672.1"/>
    <property type="molecule type" value="Genomic_DNA"/>
</dbReference>
<evidence type="ECO:0000256" key="1">
    <source>
        <dbReference type="SAM" id="MobiDB-lite"/>
    </source>
</evidence>
<evidence type="ECO:0000313" key="2">
    <source>
        <dbReference type="EMBL" id="THH12672.1"/>
    </source>
</evidence>
<name>A0A4S4LKP2_9AGAM</name>
<accession>A0A4S4LKP2</accession>
<reference evidence="2 3" key="1">
    <citation type="submission" date="2019-02" db="EMBL/GenBank/DDBJ databases">
        <title>Genome sequencing of the rare red list fungi Bondarzewia mesenterica.</title>
        <authorList>
            <person name="Buettner E."/>
            <person name="Kellner H."/>
        </authorList>
    </citation>
    <scope>NUCLEOTIDE SEQUENCE [LARGE SCALE GENOMIC DNA]</scope>
    <source>
        <strain evidence="2 3">DSM 108281</strain>
    </source>
</reference>
<protein>
    <submittedName>
        <fullName evidence="2">Uncharacterized protein</fullName>
    </submittedName>
</protein>